<evidence type="ECO:0000256" key="10">
    <source>
        <dbReference type="HAMAP-Rule" id="MF_00575"/>
    </source>
</evidence>
<feature type="binding site" evidence="10">
    <location>
        <position position="161"/>
    </location>
    <ligand>
        <name>substrate</name>
    </ligand>
</feature>
<keyword evidence="3 10" id="KW-0997">Cell inner membrane</keyword>
<dbReference type="GO" id="GO:0008758">
    <property type="term" value="F:UDP-2,3-diacylglucosamine hydrolase activity"/>
    <property type="evidence" value="ECO:0007669"/>
    <property type="project" value="UniProtKB-UniRule"/>
</dbReference>
<dbReference type="PANTHER" id="PTHR34990:SF1">
    <property type="entry name" value="UDP-2,3-DIACYLGLUCOSAMINE HYDROLASE"/>
    <property type="match status" value="1"/>
</dbReference>
<feature type="binding site" evidence="10">
    <location>
        <position position="8"/>
    </location>
    <ligand>
        <name>Mn(2+)</name>
        <dbReference type="ChEBI" id="CHEBI:29035"/>
        <label>1</label>
    </ligand>
</feature>
<keyword evidence="2 10" id="KW-0444">Lipid biosynthesis</keyword>
<evidence type="ECO:0000256" key="6">
    <source>
        <dbReference type="ARBA" id="ARBA00022801"/>
    </source>
</evidence>
<keyword evidence="8 10" id="KW-0472">Membrane</keyword>
<feature type="binding site" evidence="10">
    <location>
        <position position="115"/>
    </location>
    <ligand>
        <name>Mn(2+)</name>
        <dbReference type="ChEBI" id="CHEBI:29035"/>
        <label>2</label>
    </ligand>
</feature>
<keyword evidence="6 10" id="KW-0378">Hydrolase</keyword>
<dbReference type="PANTHER" id="PTHR34990">
    <property type="entry name" value="UDP-2,3-DIACYLGLUCOSAMINE HYDROLASE-RELATED"/>
    <property type="match status" value="1"/>
</dbReference>
<dbReference type="InterPro" id="IPR043461">
    <property type="entry name" value="LpxH-like"/>
</dbReference>
<dbReference type="EMBL" id="CP107246">
    <property type="protein sequence ID" value="WIM06681.1"/>
    <property type="molecule type" value="Genomic_DNA"/>
</dbReference>
<reference evidence="12" key="1">
    <citation type="journal article" date="2023" name="Nat. Microbiol.">
        <title>Enrichment and characterization of a nitric oxide-reducing microbial community in a continuous bioreactor.</title>
        <authorList>
            <person name="Garrido-Amador P."/>
            <person name="Stortenbeker N."/>
            <person name="Wessels H.J.C.T."/>
            <person name="Speth D.R."/>
            <person name="Garcia-Heredia I."/>
            <person name="Kartal B."/>
        </authorList>
    </citation>
    <scope>NUCLEOTIDE SEQUENCE</scope>
    <source>
        <strain evidence="12">MAG1</strain>
    </source>
</reference>
<keyword evidence="4 10" id="KW-0441">Lipid A biosynthesis</keyword>
<dbReference type="NCBIfam" id="NF003743">
    <property type="entry name" value="PRK05340.1"/>
    <property type="match status" value="1"/>
</dbReference>
<dbReference type="SUPFAM" id="SSF56300">
    <property type="entry name" value="Metallo-dependent phosphatases"/>
    <property type="match status" value="1"/>
</dbReference>
<protein>
    <recommendedName>
        <fullName evidence="10">UDP-2,3-diacylglucosamine hydrolase</fullName>
        <ecNumber evidence="10">3.6.1.54</ecNumber>
    </recommendedName>
    <alternativeName>
        <fullName evidence="10">UDP-2,3-diacylglucosamine diphosphatase</fullName>
    </alternativeName>
</protein>
<dbReference type="GO" id="GO:0005737">
    <property type="term" value="C:cytoplasm"/>
    <property type="evidence" value="ECO:0007669"/>
    <property type="project" value="InterPro"/>
</dbReference>
<evidence type="ECO:0000259" key="11">
    <source>
        <dbReference type="Pfam" id="PF00149"/>
    </source>
</evidence>
<dbReference type="AlphaFoldDB" id="A0AA49FML9"/>
<dbReference type="GO" id="GO:0030145">
    <property type="term" value="F:manganese ion binding"/>
    <property type="evidence" value="ECO:0007669"/>
    <property type="project" value="UniProtKB-UniRule"/>
</dbReference>
<comment type="subcellular location">
    <subcellularLocation>
        <location evidence="10">Cell inner membrane</location>
        <topology evidence="10">Peripheral membrane protein</topology>
        <orientation evidence="10">Cytoplasmic side</orientation>
    </subcellularLocation>
</comment>
<evidence type="ECO:0000256" key="2">
    <source>
        <dbReference type="ARBA" id="ARBA00022516"/>
    </source>
</evidence>
<comment type="catalytic activity">
    <reaction evidence="10">
        <text>UDP-2-N,3-O-bis[(3R)-3-hydroxytetradecanoyl]-alpha-D-glucosamine + H2O = 2-N,3-O-bis[(3R)-3-hydroxytetradecanoyl]-alpha-D-glucosaminyl 1-phosphate + UMP + 2 H(+)</text>
        <dbReference type="Rhea" id="RHEA:25213"/>
        <dbReference type="ChEBI" id="CHEBI:15377"/>
        <dbReference type="ChEBI" id="CHEBI:15378"/>
        <dbReference type="ChEBI" id="CHEBI:57865"/>
        <dbReference type="ChEBI" id="CHEBI:57957"/>
        <dbReference type="ChEBI" id="CHEBI:78847"/>
        <dbReference type="EC" id="3.6.1.54"/>
    </reaction>
</comment>
<keyword evidence="9 10" id="KW-0464">Manganese</keyword>
<dbReference type="CDD" id="cd07398">
    <property type="entry name" value="MPP_YbbF-LpxH"/>
    <property type="match status" value="1"/>
</dbReference>
<feature type="binding site" evidence="10">
    <location>
        <position position="198"/>
    </location>
    <ligand>
        <name>Mn(2+)</name>
        <dbReference type="ChEBI" id="CHEBI:29035"/>
        <label>1</label>
    </ligand>
</feature>
<dbReference type="InterPro" id="IPR004843">
    <property type="entry name" value="Calcineurin-like_PHP"/>
</dbReference>
<dbReference type="HAMAP" id="MF_00575">
    <property type="entry name" value="LpxH"/>
    <property type="match status" value="1"/>
</dbReference>
<comment type="cofactor">
    <cofactor evidence="10">
        <name>Mn(2+)</name>
        <dbReference type="ChEBI" id="CHEBI:29035"/>
    </cofactor>
    <text evidence="10">Binds 2 Mn(2+) ions per subunit in a binuclear metal center.</text>
</comment>
<evidence type="ECO:0000256" key="5">
    <source>
        <dbReference type="ARBA" id="ARBA00022723"/>
    </source>
</evidence>
<dbReference type="InterPro" id="IPR029052">
    <property type="entry name" value="Metallo-depent_PP-like"/>
</dbReference>
<evidence type="ECO:0000256" key="9">
    <source>
        <dbReference type="ARBA" id="ARBA00023211"/>
    </source>
</evidence>
<dbReference type="NCBIfam" id="TIGR01854">
    <property type="entry name" value="lipid_A_lpxH"/>
    <property type="match status" value="1"/>
</dbReference>
<feature type="binding site" evidence="10">
    <location>
        <position position="41"/>
    </location>
    <ligand>
        <name>Mn(2+)</name>
        <dbReference type="ChEBI" id="CHEBI:29035"/>
        <label>1</label>
    </ligand>
</feature>
<dbReference type="Pfam" id="PF00149">
    <property type="entry name" value="Metallophos"/>
    <property type="match status" value="1"/>
</dbReference>
<feature type="domain" description="Calcineurin-like phosphoesterase" evidence="11">
    <location>
        <begin position="1"/>
        <end position="200"/>
    </location>
</feature>
<evidence type="ECO:0000256" key="4">
    <source>
        <dbReference type="ARBA" id="ARBA00022556"/>
    </source>
</evidence>
<evidence type="ECO:0000256" key="8">
    <source>
        <dbReference type="ARBA" id="ARBA00023136"/>
    </source>
</evidence>
<keyword evidence="5 10" id="KW-0479">Metal-binding</keyword>
<feature type="binding site" evidence="10">
    <location>
        <position position="41"/>
    </location>
    <ligand>
        <name>Mn(2+)</name>
        <dbReference type="ChEBI" id="CHEBI:29035"/>
        <label>2</label>
    </ligand>
</feature>
<feature type="binding site" evidence="10">
    <location>
        <position position="80"/>
    </location>
    <ligand>
        <name>Mn(2+)</name>
        <dbReference type="ChEBI" id="CHEBI:29035"/>
        <label>2</label>
    </ligand>
</feature>
<dbReference type="Gene3D" id="3.60.21.10">
    <property type="match status" value="1"/>
</dbReference>
<evidence type="ECO:0000256" key="1">
    <source>
        <dbReference type="ARBA" id="ARBA00022475"/>
    </source>
</evidence>
<name>A0AA49FML9_9PROT</name>
<evidence type="ECO:0000256" key="3">
    <source>
        <dbReference type="ARBA" id="ARBA00022519"/>
    </source>
</evidence>
<feature type="binding site" evidence="10">
    <location>
        <begin position="80"/>
        <end position="81"/>
    </location>
    <ligand>
        <name>substrate</name>
    </ligand>
</feature>
<gene>
    <name evidence="10" type="primary">lpxH</name>
    <name evidence="12" type="ORF">OHM77_05290</name>
</gene>
<dbReference type="KEGG" id="npv:OHM77_05290"/>
<feature type="binding site" evidence="10">
    <location>
        <position position="165"/>
    </location>
    <ligand>
        <name>substrate</name>
    </ligand>
</feature>
<dbReference type="Proteomes" id="UP001234916">
    <property type="component" value="Chromosome"/>
</dbReference>
<keyword evidence="7 10" id="KW-0443">Lipid metabolism</keyword>
<dbReference type="GO" id="GO:0009245">
    <property type="term" value="P:lipid A biosynthetic process"/>
    <property type="evidence" value="ECO:0007669"/>
    <property type="project" value="UniProtKB-UniRule"/>
</dbReference>
<feature type="binding site" evidence="10">
    <location>
        <position position="196"/>
    </location>
    <ligand>
        <name>Mn(2+)</name>
        <dbReference type="ChEBI" id="CHEBI:29035"/>
        <label>2</label>
    </ligand>
</feature>
<dbReference type="InterPro" id="IPR010138">
    <property type="entry name" value="UDP-diacylglucosamine_Hdrlase"/>
</dbReference>
<dbReference type="EC" id="3.6.1.54" evidence="10"/>
<keyword evidence="1 10" id="KW-1003">Cell membrane</keyword>
<organism evidence="12">
    <name type="scientific">Candidatus Nitricoxidivorans perseverans</name>
    <dbReference type="NCBI Taxonomy" id="2975601"/>
    <lineage>
        <taxon>Bacteria</taxon>
        <taxon>Pseudomonadati</taxon>
        <taxon>Pseudomonadota</taxon>
        <taxon>Betaproteobacteria</taxon>
        <taxon>Nitrosomonadales</taxon>
        <taxon>Sterolibacteriaceae</taxon>
        <taxon>Candidatus Nitricoxidivorans</taxon>
    </lineage>
</organism>
<feature type="binding site" evidence="10">
    <location>
        <position position="123"/>
    </location>
    <ligand>
        <name>substrate</name>
    </ligand>
</feature>
<feature type="binding site" evidence="10">
    <location>
        <position position="196"/>
    </location>
    <ligand>
        <name>substrate</name>
    </ligand>
</feature>
<proteinExistence type="inferred from homology"/>
<feature type="binding site" evidence="10">
    <location>
        <position position="168"/>
    </location>
    <ligand>
        <name>substrate</name>
    </ligand>
</feature>
<dbReference type="GO" id="GO:0019897">
    <property type="term" value="C:extrinsic component of plasma membrane"/>
    <property type="evidence" value="ECO:0007669"/>
    <property type="project" value="UniProtKB-UniRule"/>
</dbReference>
<sequence length="249" mass="27173">MPALFVSDLHLHPARPETARLFGEFLAGPAAGAQALYILGDLFDAWAGDDDLVVPFNAGICGAMRKASGSGTAIFLLPGNRDFLVGADFCAATGARLLPDEIVVDLDGTRALLLHGDTLCTDDADYQRFRATVRGAPWQRDFLALPWPERRARIERLRAHSEQEKQAKPREIMDVAAAAVVAAFRRHGVGRMIHGHTHRPARHVLDVDGRSCERWVLPEWSESGGYLACGAGEWRALPFPPASSARDDT</sequence>
<comment type="function">
    <text evidence="10">Hydrolyzes the pyrophosphate bond of UDP-2,3-diacylglucosamine to yield 2,3-diacylglucosamine 1-phosphate (lipid X) and UMP by catalyzing the attack of water at the alpha-P atom. Involved in the biosynthesis of lipid A, a phosphorylated glycolipid that anchors the lipopolysaccharide to the outer membrane of the cell.</text>
</comment>
<comment type="similarity">
    <text evidence="10">Belongs to the LpxH family.</text>
</comment>
<comment type="pathway">
    <text evidence="10">Glycolipid biosynthesis; lipid IV(A) biosynthesis; lipid IV(A) from (3R)-3-hydroxytetradecanoyl-[acyl-carrier-protein] and UDP-N-acetyl-alpha-D-glucosamine: step 4/6.</text>
</comment>
<accession>A0AA49FML9</accession>
<evidence type="ECO:0000256" key="7">
    <source>
        <dbReference type="ARBA" id="ARBA00023098"/>
    </source>
</evidence>
<evidence type="ECO:0000313" key="12">
    <source>
        <dbReference type="EMBL" id="WIM06681.1"/>
    </source>
</evidence>
<feature type="binding site" evidence="10">
    <location>
        <position position="10"/>
    </location>
    <ligand>
        <name>Mn(2+)</name>
        <dbReference type="ChEBI" id="CHEBI:29035"/>
        <label>1</label>
    </ligand>
</feature>